<accession>A0A4Y4F387</accession>
<dbReference type="AlphaFoldDB" id="A0A4Y4F387"/>
<dbReference type="Proteomes" id="UP000319812">
    <property type="component" value="Unassembled WGS sequence"/>
</dbReference>
<dbReference type="Pfam" id="PF07209">
    <property type="entry name" value="DUF1415"/>
    <property type="match status" value="1"/>
</dbReference>
<reference evidence="1 2" key="1">
    <citation type="submission" date="2019-06" db="EMBL/GenBank/DDBJ databases">
        <title>Whole genome shotgun sequence of Halomonas halmophila NBRC 15537.</title>
        <authorList>
            <person name="Hosoyama A."/>
            <person name="Uohara A."/>
            <person name="Ohji S."/>
            <person name="Ichikawa N."/>
        </authorList>
    </citation>
    <scope>NUCLEOTIDE SEQUENCE [LARGE SCALE GENOMIC DNA]</scope>
    <source>
        <strain evidence="1 2">NBRC 15537</strain>
    </source>
</reference>
<gene>
    <name evidence="1" type="ORF">HHA01_05780</name>
</gene>
<protein>
    <submittedName>
        <fullName evidence="1">DUF1415 domain-containing protein</fullName>
    </submittedName>
</protein>
<dbReference type="RefSeq" id="WP_141317617.1">
    <property type="nucleotide sequence ID" value="NZ_BJOC01000011.1"/>
</dbReference>
<dbReference type="InterPro" id="IPR009858">
    <property type="entry name" value="DUF1415"/>
</dbReference>
<proteinExistence type="predicted"/>
<dbReference type="EMBL" id="BJOC01000011">
    <property type="protein sequence ID" value="GED21601.1"/>
    <property type="molecule type" value="Genomic_DNA"/>
</dbReference>
<keyword evidence="2" id="KW-1185">Reference proteome</keyword>
<organism evidence="1 2">
    <name type="scientific">Halomonas halmophila</name>
    <dbReference type="NCBI Taxonomy" id="252"/>
    <lineage>
        <taxon>Bacteria</taxon>
        <taxon>Pseudomonadati</taxon>
        <taxon>Pseudomonadota</taxon>
        <taxon>Gammaproteobacteria</taxon>
        <taxon>Oceanospirillales</taxon>
        <taxon>Halomonadaceae</taxon>
        <taxon>Halomonas</taxon>
    </lineage>
</organism>
<evidence type="ECO:0000313" key="2">
    <source>
        <dbReference type="Proteomes" id="UP000319812"/>
    </source>
</evidence>
<dbReference type="OrthoDB" id="277390at2"/>
<name>A0A4Y4F387_9GAMM</name>
<sequence>MSDPVDPLQATRAWVESFVVGREVCPFAGREVARDSVRYVNIEAAEPEVALMRLMEECWHLDGHPEDETTLLVLTGCLDDFDDYLDHLALAETLMESQGYEGIYQLASFHPDYQFEGEDADSPRNYTNRAPWPMWHLIREAGLERALAHYPDPENIPERNAASMQALGTERLAASLTALRGTR</sequence>
<comment type="caution">
    <text evidence="1">The sequence shown here is derived from an EMBL/GenBank/DDBJ whole genome shotgun (WGS) entry which is preliminary data.</text>
</comment>
<evidence type="ECO:0000313" key="1">
    <source>
        <dbReference type="EMBL" id="GED21601.1"/>
    </source>
</evidence>